<sequence length="359" mass="39937">MSSGGGWDELFAAAAGSSTDQDESTRENVHSSDFSNEMPKKKGKKQRKSSAEVCEVPPRSSGREASSRMLSTRFDDPLGSAGMSSWLRLGPSLFINKSKLSAGNKNIACKGWGGVDRSSKISNAGLRMGACCRTCGLSSMHHSLRLDFNKISRDKGSKCHGNEAPFLIFAAVRDIRCCCSVAAERLRSDGRSYKECCEVAMDNAKDVIFRCGTLENVPAGEAEVLKSKCQSIMRKVMNWDDEAKESSKPRRRHCKYASPINKRPESGMAVKGLRRLFERLVEVIIACDAVYYRLYYLQASTLPDPLAGAAVGFLRSSIAAFGLILSFFVAFLYLHPSLHRYSLDHRYYSSFEDWWQKYC</sequence>
<organism evidence="3">
    <name type="scientific">Pseudictyota dubia</name>
    <dbReference type="NCBI Taxonomy" id="2749911"/>
    <lineage>
        <taxon>Eukaryota</taxon>
        <taxon>Sar</taxon>
        <taxon>Stramenopiles</taxon>
        <taxon>Ochrophyta</taxon>
        <taxon>Bacillariophyta</taxon>
        <taxon>Mediophyceae</taxon>
        <taxon>Biddulphiophycidae</taxon>
        <taxon>Eupodiscales</taxon>
        <taxon>Odontellaceae</taxon>
        <taxon>Pseudictyota</taxon>
    </lineage>
</organism>
<evidence type="ECO:0000256" key="1">
    <source>
        <dbReference type="SAM" id="MobiDB-lite"/>
    </source>
</evidence>
<keyword evidence="2" id="KW-0472">Membrane</keyword>
<dbReference type="AlphaFoldDB" id="A0A7R9WA53"/>
<feature type="transmembrane region" description="Helical" evidence="2">
    <location>
        <begin position="306"/>
        <end position="334"/>
    </location>
</feature>
<name>A0A7R9WA53_9STRA</name>
<dbReference type="EMBL" id="HBED01032657">
    <property type="protein sequence ID" value="CAD8317555.1"/>
    <property type="molecule type" value="Transcribed_RNA"/>
</dbReference>
<protein>
    <submittedName>
        <fullName evidence="3">Uncharacterized protein</fullName>
    </submittedName>
</protein>
<keyword evidence="2" id="KW-0812">Transmembrane</keyword>
<evidence type="ECO:0000256" key="2">
    <source>
        <dbReference type="SAM" id="Phobius"/>
    </source>
</evidence>
<gene>
    <name evidence="3" type="ORF">TDUB1175_LOCUS16349</name>
</gene>
<evidence type="ECO:0000313" key="3">
    <source>
        <dbReference type="EMBL" id="CAD8317555.1"/>
    </source>
</evidence>
<accession>A0A7R9WA53</accession>
<reference evidence="3" key="1">
    <citation type="submission" date="2021-01" db="EMBL/GenBank/DDBJ databases">
        <authorList>
            <person name="Corre E."/>
            <person name="Pelletier E."/>
            <person name="Niang G."/>
            <person name="Scheremetjew M."/>
            <person name="Finn R."/>
            <person name="Kale V."/>
            <person name="Holt S."/>
            <person name="Cochrane G."/>
            <person name="Meng A."/>
            <person name="Brown T."/>
            <person name="Cohen L."/>
        </authorList>
    </citation>
    <scope>NUCLEOTIDE SEQUENCE</scope>
    <source>
        <strain evidence="3">CCMP147</strain>
    </source>
</reference>
<feature type="region of interest" description="Disordered" evidence="1">
    <location>
        <begin position="1"/>
        <end position="70"/>
    </location>
</feature>
<proteinExistence type="predicted"/>
<keyword evidence="2" id="KW-1133">Transmembrane helix</keyword>